<dbReference type="EMBL" id="AHCJ01000072">
    <property type="protein sequence ID" value="EOQ58694.1"/>
    <property type="molecule type" value="Genomic_DNA"/>
</dbReference>
<evidence type="ECO:0000313" key="2">
    <source>
        <dbReference type="Proteomes" id="UP000014060"/>
    </source>
</evidence>
<protein>
    <submittedName>
        <fullName evidence="1">Uncharacterized protein</fullName>
    </submittedName>
</protein>
<reference evidence="1 2" key="1">
    <citation type="submission" date="2013-01" db="EMBL/GenBank/DDBJ databases">
        <title>The Genome Sequence of Bacillus cereus TIAC219.</title>
        <authorList>
            <consortium name="The Broad Institute Genome Sequencing Platform"/>
            <consortium name="The Broad Institute Genome Sequencing Center for Infectious Disease"/>
            <person name="Feldgarden M."/>
            <person name="Van der Auwera G.A."/>
            <person name="Mahillon J."/>
            <person name="Duprez V."/>
            <person name="Timmery S."/>
            <person name="Mattelet C."/>
            <person name="Dierick K."/>
            <person name="Sun M."/>
            <person name="Yu Z."/>
            <person name="Zhu L."/>
            <person name="Hu X."/>
            <person name="Shank E.B."/>
            <person name="Swiecicka I."/>
            <person name="Hansen B.M."/>
            <person name="Andrup L."/>
            <person name="Walker B."/>
            <person name="Young S.K."/>
            <person name="Zeng Q."/>
            <person name="Gargeya S."/>
            <person name="Fitzgerald M."/>
            <person name="Haas B."/>
            <person name="Abouelleil A."/>
            <person name="Alvarado L."/>
            <person name="Arachchi H.M."/>
            <person name="Berlin A.M."/>
            <person name="Chapman S.B."/>
            <person name="Dewar J."/>
            <person name="Goldberg J."/>
            <person name="Griggs A."/>
            <person name="Gujja S."/>
            <person name="Hansen M."/>
            <person name="Howarth C."/>
            <person name="Imamovic A."/>
            <person name="Larimer J."/>
            <person name="McCowan C."/>
            <person name="Murphy C."/>
            <person name="Neiman D."/>
            <person name="Pearson M."/>
            <person name="Priest M."/>
            <person name="Roberts A."/>
            <person name="Saif S."/>
            <person name="Shea T."/>
            <person name="Sisk P."/>
            <person name="Sykes S."/>
            <person name="Wortman J."/>
            <person name="Nusbaum C."/>
            <person name="Birren B."/>
        </authorList>
    </citation>
    <scope>NUCLEOTIDE SEQUENCE [LARGE SCALE GENOMIC DNA]</scope>
    <source>
        <strain evidence="1 2">TIAC219</strain>
    </source>
</reference>
<accession>A0ABC9SS37</accession>
<dbReference type="Proteomes" id="UP000014060">
    <property type="component" value="Unassembled WGS sequence"/>
</dbReference>
<dbReference type="AlphaFoldDB" id="A0ABC9SS37"/>
<name>A0ABC9SS37_BACCE</name>
<organism evidence="1 2">
    <name type="scientific">Bacillus cereus TIAC219</name>
    <dbReference type="NCBI Taxonomy" id="718222"/>
    <lineage>
        <taxon>Bacteria</taxon>
        <taxon>Bacillati</taxon>
        <taxon>Bacillota</taxon>
        <taxon>Bacilli</taxon>
        <taxon>Bacillales</taxon>
        <taxon>Bacillaceae</taxon>
        <taxon>Bacillus</taxon>
        <taxon>Bacillus cereus group</taxon>
    </lineage>
</organism>
<gene>
    <name evidence="1" type="ORF">IAY_06023</name>
</gene>
<sequence>MEKRSLQEIGALYHSDPIKHKKKVQNLSTDFAPKTDKRYSH</sequence>
<proteinExistence type="predicted"/>
<evidence type="ECO:0000313" key="1">
    <source>
        <dbReference type="EMBL" id="EOQ58694.1"/>
    </source>
</evidence>
<comment type="caution">
    <text evidence="1">The sequence shown here is derived from an EMBL/GenBank/DDBJ whole genome shotgun (WGS) entry which is preliminary data.</text>
</comment>